<dbReference type="HOGENOM" id="CLU_1653503_0_0_1"/>
<name>A0A0D2AYN5_9PEZI</name>
<evidence type="ECO:0000256" key="1">
    <source>
        <dbReference type="SAM" id="MobiDB-lite"/>
    </source>
</evidence>
<dbReference type="EMBL" id="KN847541">
    <property type="protein sequence ID" value="KIW04284.1"/>
    <property type="molecule type" value="Genomic_DNA"/>
</dbReference>
<dbReference type="InParanoid" id="A0A0D2AYN5"/>
<dbReference type="VEuPathDB" id="FungiDB:PV09_04581"/>
<evidence type="ECO:0000313" key="2">
    <source>
        <dbReference type="EMBL" id="KIW04284.1"/>
    </source>
</evidence>
<organism evidence="2 3">
    <name type="scientific">Verruconis gallopava</name>
    <dbReference type="NCBI Taxonomy" id="253628"/>
    <lineage>
        <taxon>Eukaryota</taxon>
        <taxon>Fungi</taxon>
        <taxon>Dikarya</taxon>
        <taxon>Ascomycota</taxon>
        <taxon>Pezizomycotina</taxon>
        <taxon>Dothideomycetes</taxon>
        <taxon>Pleosporomycetidae</taxon>
        <taxon>Venturiales</taxon>
        <taxon>Sympoventuriaceae</taxon>
        <taxon>Verruconis</taxon>
    </lineage>
</organism>
<keyword evidence="3" id="KW-1185">Reference proteome</keyword>
<dbReference type="Proteomes" id="UP000053259">
    <property type="component" value="Unassembled WGS sequence"/>
</dbReference>
<accession>A0A0D2AYN5</accession>
<feature type="region of interest" description="Disordered" evidence="1">
    <location>
        <begin position="1"/>
        <end position="20"/>
    </location>
</feature>
<sequence>MTPKPYVQGELRPKHSPPISSEHTACTGLCHLGERHSALVSSENADEQLPRRYRTAYRIFNRVELGSVKGCQGCVCLPAALVPERSWVRQTVERGAFSAGAVSAGFFIALTTTGKRWHLDWVRCIFGAAGSSPLSPFSSANSERQANLWHHELYKLHDVS</sequence>
<dbReference type="AlphaFoldDB" id="A0A0D2AYN5"/>
<proteinExistence type="predicted"/>
<dbReference type="RefSeq" id="XP_016214153.1">
    <property type="nucleotide sequence ID" value="XM_016357951.1"/>
</dbReference>
<evidence type="ECO:0000313" key="3">
    <source>
        <dbReference type="Proteomes" id="UP000053259"/>
    </source>
</evidence>
<dbReference type="GeneID" id="27312554"/>
<reference evidence="2 3" key="1">
    <citation type="submission" date="2015-01" db="EMBL/GenBank/DDBJ databases">
        <title>The Genome Sequence of Ochroconis gallopava CBS43764.</title>
        <authorList>
            <consortium name="The Broad Institute Genomics Platform"/>
            <person name="Cuomo C."/>
            <person name="de Hoog S."/>
            <person name="Gorbushina A."/>
            <person name="Stielow B."/>
            <person name="Teixiera M."/>
            <person name="Abouelleil A."/>
            <person name="Chapman S.B."/>
            <person name="Priest M."/>
            <person name="Young S.K."/>
            <person name="Wortman J."/>
            <person name="Nusbaum C."/>
            <person name="Birren B."/>
        </authorList>
    </citation>
    <scope>NUCLEOTIDE SEQUENCE [LARGE SCALE GENOMIC DNA]</scope>
    <source>
        <strain evidence="2 3">CBS 43764</strain>
    </source>
</reference>
<gene>
    <name evidence="2" type="ORF">PV09_04581</name>
</gene>
<protein>
    <submittedName>
        <fullName evidence="2">Uncharacterized protein</fullName>
    </submittedName>
</protein>